<gene>
    <name evidence="1" type="ORF">KCG35_25690</name>
</gene>
<keyword evidence="2" id="KW-1185">Reference proteome</keyword>
<organism evidence="1 2">
    <name type="scientific">Zooshikella harenae</name>
    <dbReference type="NCBI Taxonomy" id="2827238"/>
    <lineage>
        <taxon>Bacteria</taxon>
        <taxon>Pseudomonadati</taxon>
        <taxon>Pseudomonadota</taxon>
        <taxon>Gammaproteobacteria</taxon>
        <taxon>Oceanospirillales</taxon>
        <taxon>Zooshikellaceae</taxon>
        <taxon>Zooshikella</taxon>
    </lineage>
</organism>
<comment type="caution">
    <text evidence="1">The sequence shown here is derived from an EMBL/GenBank/DDBJ whole genome shotgun (WGS) entry which is preliminary data.</text>
</comment>
<dbReference type="Proteomes" id="UP000690515">
    <property type="component" value="Unassembled WGS sequence"/>
</dbReference>
<dbReference type="RefSeq" id="WP_215822708.1">
    <property type="nucleotide sequence ID" value="NZ_JAGSOY010000287.1"/>
</dbReference>
<protein>
    <submittedName>
        <fullName evidence="1">DUF1441 family protein</fullName>
    </submittedName>
</protein>
<dbReference type="InterPro" id="IPR009901">
    <property type="entry name" value="Phage_VT1-Sakai_H0025"/>
</dbReference>
<accession>A0ABS5ZM84</accession>
<evidence type="ECO:0000313" key="2">
    <source>
        <dbReference type="Proteomes" id="UP000690515"/>
    </source>
</evidence>
<feature type="non-terminal residue" evidence="1">
    <location>
        <position position="1"/>
    </location>
</feature>
<dbReference type="Pfam" id="PF07278">
    <property type="entry name" value="DUF1441"/>
    <property type="match status" value="1"/>
</dbReference>
<reference evidence="1 2" key="1">
    <citation type="submission" date="2021-04" db="EMBL/GenBank/DDBJ databases">
        <authorList>
            <person name="Pira H."/>
            <person name="Risdian C."/>
            <person name="Wink J."/>
        </authorList>
    </citation>
    <scope>NUCLEOTIDE SEQUENCE [LARGE SCALE GENOMIC DNA]</scope>
    <source>
        <strain evidence="1 2">WH53</strain>
    </source>
</reference>
<name>A0ABS5ZM84_9GAMM</name>
<proteinExistence type="predicted"/>
<evidence type="ECO:0000313" key="1">
    <source>
        <dbReference type="EMBL" id="MBU2714447.1"/>
    </source>
</evidence>
<dbReference type="EMBL" id="JAGSOY010000287">
    <property type="protein sequence ID" value="MBU2714447.1"/>
    <property type="molecule type" value="Genomic_DNA"/>
</dbReference>
<sequence>MLMNSEAYEKWSISQMALLFGMCRKTISKRLEQAGIEPVDKVKGYSVYPSDQVGPALFGQNPLLVISDPDKMQPKDRKDWFQSEIQRLQLEQQEGLLCKAEEVRRTMHTLVQLLVQALETLPDHLERNCALSPSTLTFVENTINEVRVSLHEQLIHAFKPR</sequence>